<name>A0A560FB22_9PROT</name>
<evidence type="ECO:0000256" key="1">
    <source>
        <dbReference type="SAM" id="MobiDB-lite"/>
    </source>
</evidence>
<organism evidence="3 4">
    <name type="scientific">Nitrospirillum amazonense</name>
    <dbReference type="NCBI Taxonomy" id="28077"/>
    <lineage>
        <taxon>Bacteria</taxon>
        <taxon>Pseudomonadati</taxon>
        <taxon>Pseudomonadota</taxon>
        <taxon>Alphaproteobacteria</taxon>
        <taxon>Rhodospirillales</taxon>
        <taxon>Azospirillaceae</taxon>
        <taxon>Nitrospirillum</taxon>
    </lineage>
</organism>
<gene>
    <name evidence="3" type="ORF">FBZ89_109205</name>
</gene>
<dbReference type="Proteomes" id="UP000319859">
    <property type="component" value="Unassembled WGS sequence"/>
</dbReference>
<proteinExistence type="predicted"/>
<evidence type="ECO:0000259" key="2">
    <source>
        <dbReference type="SMART" id="SM01126"/>
    </source>
</evidence>
<dbReference type="InterPro" id="IPR053164">
    <property type="entry name" value="IS1016-like_transposase"/>
</dbReference>
<reference evidence="3 4" key="1">
    <citation type="submission" date="2019-06" db="EMBL/GenBank/DDBJ databases">
        <title>Genomic Encyclopedia of Type Strains, Phase IV (KMG-V): Genome sequencing to study the core and pangenomes of soil and plant-associated prokaryotes.</title>
        <authorList>
            <person name="Whitman W."/>
        </authorList>
    </citation>
    <scope>NUCLEOTIDE SEQUENCE [LARGE SCALE GENOMIC DNA]</scope>
    <source>
        <strain evidence="3 4">BR 11880</strain>
    </source>
</reference>
<dbReference type="InterPro" id="IPR024445">
    <property type="entry name" value="Tnp_ISXO2-like"/>
</dbReference>
<feature type="domain" description="ISXO2-like transposase" evidence="2">
    <location>
        <begin position="117"/>
        <end position="267"/>
    </location>
</feature>
<protein>
    <submittedName>
        <fullName evidence="3">Transposase-like protein</fullName>
    </submittedName>
</protein>
<dbReference type="PANTHER" id="PTHR47163">
    <property type="entry name" value="DDE_TNP_IS1595 DOMAIN-CONTAINING PROTEIN"/>
    <property type="match status" value="1"/>
</dbReference>
<dbReference type="AlphaFoldDB" id="A0A560FB22"/>
<evidence type="ECO:0000313" key="3">
    <source>
        <dbReference type="EMBL" id="TWB18819.1"/>
    </source>
</evidence>
<accession>A0A560FB22</accession>
<dbReference type="PANTHER" id="PTHR47163:SF2">
    <property type="entry name" value="SI:DKEY-17M8.2"/>
    <property type="match status" value="1"/>
</dbReference>
<dbReference type="Pfam" id="PF12762">
    <property type="entry name" value="DDE_Tnp_IS1595"/>
    <property type="match status" value="1"/>
</dbReference>
<dbReference type="Pfam" id="PF12760">
    <property type="entry name" value="Zn_ribbon_IS1595"/>
    <property type="match status" value="1"/>
</dbReference>
<sequence length="303" mass="34543">MTEEEAYERFLKHRWPRTGGTPVCRYCKCERCYTITTRRIFKCSACRRTFSVTAGTPFNSRKLPFKRIIAEITTFVLNAKGVSAIQASRTVGLNTKTSFVFNHKIRETIARRRGDLVLSGEVEEDAAYYGGHVRPGNTGREGLRPDKKQPKKLPKKKAVLVLRERGGNTVTVVIESETTEEILAASAKHVAPGSVIYTDEHKAYGALHARYQTHHINHRLEYANGRIHTNGAEGFHSRMRRAEIGVYHRISSHLLGLYSAEMAYREDRRRVDDASQVWEILEMMLASPTSRVWTGRWQKMACC</sequence>
<dbReference type="InterPro" id="IPR024442">
    <property type="entry name" value="Transposase_Zn_ribbon"/>
</dbReference>
<dbReference type="NCBIfam" id="NF033547">
    <property type="entry name" value="transpos_IS1595"/>
    <property type="match status" value="1"/>
</dbReference>
<comment type="caution">
    <text evidence="3">The sequence shown here is derived from an EMBL/GenBank/DDBJ whole genome shotgun (WGS) entry which is preliminary data.</text>
</comment>
<evidence type="ECO:0000313" key="4">
    <source>
        <dbReference type="Proteomes" id="UP000319859"/>
    </source>
</evidence>
<dbReference type="EMBL" id="VITN01000009">
    <property type="protein sequence ID" value="TWB18819.1"/>
    <property type="molecule type" value="Genomic_DNA"/>
</dbReference>
<dbReference type="SMART" id="SM01126">
    <property type="entry name" value="DDE_Tnp_IS1595"/>
    <property type="match status" value="1"/>
</dbReference>
<feature type="region of interest" description="Disordered" evidence="1">
    <location>
        <begin position="129"/>
        <end position="155"/>
    </location>
</feature>